<dbReference type="EMBL" id="FOFD01000005">
    <property type="protein sequence ID" value="SER40948.1"/>
    <property type="molecule type" value="Genomic_DNA"/>
</dbReference>
<proteinExistence type="predicted"/>
<dbReference type="GO" id="GO:0032259">
    <property type="term" value="P:methylation"/>
    <property type="evidence" value="ECO:0007669"/>
    <property type="project" value="UniProtKB-KW"/>
</dbReference>
<protein>
    <submittedName>
        <fullName evidence="1">Methyltransferase domain-containing protein</fullName>
    </submittedName>
</protein>
<evidence type="ECO:0000313" key="1">
    <source>
        <dbReference type="EMBL" id="SER40948.1"/>
    </source>
</evidence>
<evidence type="ECO:0000313" key="2">
    <source>
        <dbReference type="Proteomes" id="UP000199114"/>
    </source>
</evidence>
<dbReference type="OrthoDB" id="238943at2157"/>
<sequence length="248" mass="27799">MDNDSPYSDCFYNFEREIDEEECVKFVTSLLDVDPDRVRKLYREIRDDETFHDVIESGLAVTSVRPDDLGPNWRDVLYVLVRHQAPDTVVETGVFDGLSSAYLLRALDVNGGGSLISIDIKDLEILPSDIEDSTPGWMVPDDLQPYWDLRIGDTREILPEVAAETAIDLFLHDSNHDADHMAFEFDAAAKGMESNAILLADNVEYNDAFANFAEDNLRNVSKLTNAKKSLQRDGGIVQNDKLGAGLIR</sequence>
<gene>
    <name evidence="1" type="ORF">SAMN04489841_3791</name>
</gene>
<dbReference type="SUPFAM" id="SSF53335">
    <property type="entry name" value="S-adenosyl-L-methionine-dependent methyltransferases"/>
    <property type="match status" value="1"/>
</dbReference>
<dbReference type="GO" id="GO:0008168">
    <property type="term" value="F:methyltransferase activity"/>
    <property type="evidence" value="ECO:0007669"/>
    <property type="project" value="UniProtKB-KW"/>
</dbReference>
<dbReference type="Proteomes" id="UP000199114">
    <property type="component" value="Unassembled WGS sequence"/>
</dbReference>
<dbReference type="InterPro" id="IPR029063">
    <property type="entry name" value="SAM-dependent_MTases_sf"/>
</dbReference>
<keyword evidence="1" id="KW-0808">Transferase</keyword>
<dbReference type="STRING" id="1186196.SAMN04489841_3791"/>
<organism evidence="1 2">
    <name type="scientific">Natrinema salaciae</name>
    <dbReference type="NCBI Taxonomy" id="1186196"/>
    <lineage>
        <taxon>Archaea</taxon>
        <taxon>Methanobacteriati</taxon>
        <taxon>Methanobacteriota</taxon>
        <taxon>Stenosarchaea group</taxon>
        <taxon>Halobacteria</taxon>
        <taxon>Halobacteriales</taxon>
        <taxon>Natrialbaceae</taxon>
        <taxon>Natrinema</taxon>
    </lineage>
</organism>
<name>A0A1H9NYE1_9EURY</name>
<reference evidence="2" key="1">
    <citation type="submission" date="2016-10" db="EMBL/GenBank/DDBJ databases">
        <authorList>
            <person name="Varghese N."/>
            <person name="Submissions S."/>
        </authorList>
    </citation>
    <scope>NUCLEOTIDE SEQUENCE [LARGE SCALE GENOMIC DNA]</scope>
    <source>
        <strain evidence="2">DSM 25055</strain>
    </source>
</reference>
<keyword evidence="1" id="KW-0489">Methyltransferase</keyword>
<keyword evidence="2" id="KW-1185">Reference proteome</keyword>
<dbReference type="Pfam" id="PF13578">
    <property type="entry name" value="Methyltransf_24"/>
    <property type="match status" value="1"/>
</dbReference>
<dbReference type="Gene3D" id="3.40.50.150">
    <property type="entry name" value="Vaccinia Virus protein VP39"/>
    <property type="match status" value="1"/>
</dbReference>
<dbReference type="AlphaFoldDB" id="A0A1H9NYE1"/>
<accession>A0A1H9NYE1</accession>
<dbReference type="RefSeq" id="WP_090620487.1">
    <property type="nucleotide sequence ID" value="NZ_FOFD01000005.1"/>
</dbReference>